<feature type="transmembrane region" description="Helical" evidence="13">
    <location>
        <begin position="39"/>
        <end position="56"/>
    </location>
</feature>
<gene>
    <name evidence="19" type="ORF">IAD25_02440</name>
</gene>
<dbReference type="GO" id="GO:0016020">
    <property type="term" value="C:membrane"/>
    <property type="evidence" value="ECO:0007669"/>
    <property type="project" value="UniProtKB-SubCell"/>
</dbReference>
<evidence type="ECO:0000256" key="8">
    <source>
        <dbReference type="ARBA" id="ARBA00022723"/>
    </source>
</evidence>
<dbReference type="GO" id="GO:0000271">
    <property type="term" value="P:polysaccharide biosynthetic process"/>
    <property type="evidence" value="ECO:0007669"/>
    <property type="project" value="InterPro"/>
</dbReference>
<evidence type="ECO:0000256" key="5">
    <source>
        <dbReference type="ARBA" id="ARBA00012728"/>
    </source>
</evidence>
<dbReference type="InterPro" id="IPR036900">
    <property type="entry name" value="A-D-PHexomutase_C_sf"/>
</dbReference>
<feature type="domain" description="Alpha-D-phosphohexomutase alpha/beta/alpha" evidence="17">
    <location>
        <begin position="447"/>
        <end position="563"/>
    </location>
</feature>
<dbReference type="InterPro" id="IPR007267">
    <property type="entry name" value="GtrA_DPMS_TM"/>
</dbReference>
<feature type="transmembrane region" description="Helical" evidence="13">
    <location>
        <begin position="109"/>
        <end position="130"/>
    </location>
</feature>
<comment type="similarity">
    <text evidence="4">Belongs to the phosphohexose mutase family.</text>
</comment>
<feature type="transmembrane region" description="Helical" evidence="13">
    <location>
        <begin position="12"/>
        <end position="33"/>
    </location>
</feature>
<dbReference type="Pfam" id="PF02880">
    <property type="entry name" value="PGM_PMM_III"/>
    <property type="match status" value="1"/>
</dbReference>
<dbReference type="InterPro" id="IPR005844">
    <property type="entry name" value="A-D-PHexomutase_a/b/a-I"/>
</dbReference>
<evidence type="ECO:0000259" key="15">
    <source>
        <dbReference type="Pfam" id="PF02878"/>
    </source>
</evidence>
<dbReference type="Pfam" id="PF02878">
    <property type="entry name" value="PGM_PMM_I"/>
    <property type="match status" value="1"/>
</dbReference>
<evidence type="ECO:0000313" key="20">
    <source>
        <dbReference type="Proteomes" id="UP000824130"/>
    </source>
</evidence>
<protein>
    <recommendedName>
        <fullName evidence="5">phosphoglucomutase (alpha-D-glucose-1,6-bisphosphate-dependent)</fullName>
        <ecNumber evidence="5">5.4.2.2</ecNumber>
    </recommendedName>
</protein>
<keyword evidence="9" id="KW-0460">Magnesium</keyword>
<keyword evidence="11 13" id="KW-0472">Membrane</keyword>
<dbReference type="InterPro" id="IPR016055">
    <property type="entry name" value="A-D-PHexomutase_a/b/a-I/II/III"/>
</dbReference>
<keyword evidence="6" id="KW-0597">Phosphoprotein</keyword>
<evidence type="ECO:0000259" key="14">
    <source>
        <dbReference type="Pfam" id="PF00408"/>
    </source>
</evidence>
<sequence>MRKIIDEKFARFVSVGIVNTVFGTAVMFCLYNLAGCSYWISSAANYVLGSILSYILNRKFTFRHRGSVVRSGIRFTVNIALCYFIAYGTAKPAVLWLMGEGPVNVRENVAMAAGMCIFTVLNYLGQRFFVFGGRKMDYRESYEKWVNSPYLDDEEKRRLADMSEDEIYDAFYRRLSFGTAGMRGIMGPGTNRINKYTIRMAARGMAELLGPGKKVAIAYDTRNNSRYFAGEAAKVLAAAGITALLFDRYSPVPLLSFAVRELKCDGGIVITASHNLPAYNGFKVYDETGCQLCSSLAAKIAESVENFRDELDIDVAEADDDNIQSIGQDVVDRFMAAVQTLKVAVDDSAEKNLKIVYTPLHGSGREYVLQTLKRAGFDDVVLVKEQADYNGDFPTVRKPNPEETEVFDIAEGIAMDSGADIVIGTDPDSDRLGAGVRHRGEIVYLSGNQTGALLADFLGQMRPSSGKTLITSIVTGDMGPDVAASYGVDTIRTFTGFKDLAAEMNKLDEDKIFMAYEESYGYLAGTHIRDKDGISTSMLMCQMAAYWKAQGKTLIDVLDMLYEKHGHYIDEQISFVLEGAAGAERIAAIMERLRNGGKEIFADIADTDRLLDYSRDAHGLAEANVLKYVFKNGSWLAARPSGTEPKIKFYYCIKGDDRKKAEDLHAGLKGKVEEIVKDA</sequence>
<dbReference type="Gene3D" id="3.30.310.50">
    <property type="entry name" value="Alpha-D-phosphohexomutase, C-terminal domain"/>
    <property type="match status" value="1"/>
</dbReference>
<comment type="cofactor">
    <cofactor evidence="2">
        <name>Mg(2+)</name>
        <dbReference type="ChEBI" id="CHEBI:18420"/>
    </cofactor>
</comment>
<comment type="caution">
    <text evidence="19">The sequence shown here is derived from an EMBL/GenBank/DDBJ whole genome shotgun (WGS) entry which is preliminary data.</text>
</comment>
<evidence type="ECO:0000256" key="4">
    <source>
        <dbReference type="ARBA" id="ARBA00010231"/>
    </source>
</evidence>
<evidence type="ECO:0000256" key="12">
    <source>
        <dbReference type="ARBA" id="ARBA00023235"/>
    </source>
</evidence>
<keyword evidence="7 13" id="KW-0812">Transmembrane</keyword>
<dbReference type="CDD" id="cd05799">
    <property type="entry name" value="PGM2"/>
    <property type="match status" value="1"/>
</dbReference>
<dbReference type="Pfam" id="PF02879">
    <property type="entry name" value="PGM_PMM_II"/>
    <property type="match status" value="1"/>
</dbReference>
<evidence type="ECO:0000256" key="2">
    <source>
        <dbReference type="ARBA" id="ARBA00001946"/>
    </source>
</evidence>
<dbReference type="Gene3D" id="3.40.120.10">
    <property type="entry name" value="Alpha-D-Glucose-1,6-Bisphosphate, subunit A, domain 3"/>
    <property type="match status" value="3"/>
</dbReference>
<accession>A0A9D1N6A1</accession>
<name>A0A9D1N6A1_9FIRM</name>
<reference evidence="19" key="1">
    <citation type="submission" date="2020-10" db="EMBL/GenBank/DDBJ databases">
        <authorList>
            <person name="Gilroy R."/>
        </authorList>
    </citation>
    <scope>NUCLEOTIDE SEQUENCE</scope>
    <source>
        <strain evidence="19">ChiSjej4B22-8349</strain>
    </source>
</reference>
<evidence type="ECO:0000256" key="11">
    <source>
        <dbReference type="ARBA" id="ARBA00023136"/>
    </source>
</evidence>
<feature type="domain" description="Alpha-D-phosphohexomutase C-terminal" evidence="14">
    <location>
        <begin position="616"/>
        <end position="661"/>
    </location>
</feature>
<keyword evidence="10 13" id="KW-1133">Transmembrane helix</keyword>
<dbReference type="GO" id="GO:0008973">
    <property type="term" value="F:phosphopentomutase activity"/>
    <property type="evidence" value="ECO:0007669"/>
    <property type="project" value="TreeGrafter"/>
</dbReference>
<dbReference type="GO" id="GO:0006166">
    <property type="term" value="P:purine ribonucleoside salvage"/>
    <property type="evidence" value="ECO:0007669"/>
    <property type="project" value="TreeGrafter"/>
</dbReference>
<dbReference type="Proteomes" id="UP000824130">
    <property type="component" value="Unassembled WGS sequence"/>
</dbReference>
<evidence type="ECO:0000259" key="17">
    <source>
        <dbReference type="Pfam" id="PF02880"/>
    </source>
</evidence>
<dbReference type="Pfam" id="PF00408">
    <property type="entry name" value="PGM_PMM_IV"/>
    <property type="match status" value="1"/>
</dbReference>
<reference evidence="19" key="2">
    <citation type="journal article" date="2021" name="PeerJ">
        <title>Extensive microbial diversity within the chicken gut microbiome revealed by metagenomics and culture.</title>
        <authorList>
            <person name="Gilroy R."/>
            <person name="Ravi A."/>
            <person name="Getino M."/>
            <person name="Pursley I."/>
            <person name="Horton D.L."/>
            <person name="Alikhan N.F."/>
            <person name="Baker D."/>
            <person name="Gharbi K."/>
            <person name="Hall N."/>
            <person name="Watson M."/>
            <person name="Adriaenssens E.M."/>
            <person name="Foster-Nyarko E."/>
            <person name="Jarju S."/>
            <person name="Secka A."/>
            <person name="Antonio M."/>
            <person name="Oren A."/>
            <person name="Chaudhuri R.R."/>
            <person name="La Ragione R."/>
            <person name="Hildebrand F."/>
            <person name="Pallen M.J."/>
        </authorList>
    </citation>
    <scope>NUCLEOTIDE SEQUENCE</scope>
    <source>
        <strain evidence="19">ChiSjej4B22-8349</strain>
    </source>
</reference>
<organism evidence="19 20">
    <name type="scientific">Candidatus Allocopromorpha excrementipullorum</name>
    <dbReference type="NCBI Taxonomy" id="2840743"/>
    <lineage>
        <taxon>Bacteria</taxon>
        <taxon>Bacillati</taxon>
        <taxon>Bacillota</taxon>
        <taxon>Clostridia</taxon>
        <taxon>Eubacteriales</taxon>
        <taxon>Eubacteriaceae</taxon>
        <taxon>Eubacteriaceae incertae sedis</taxon>
        <taxon>Candidatus Allocopromorpha</taxon>
    </lineage>
</organism>
<comment type="subcellular location">
    <subcellularLocation>
        <location evidence="3">Membrane</location>
        <topology evidence="3">Multi-pass membrane protein</topology>
    </subcellularLocation>
</comment>
<evidence type="ECO:0000256" key="1">
    <source>
        <dbReference type="ARBA" id="ARBA00000443"/>
    </source>
</evidence>
<evidence type="ECO:0000256" key="6">
    <source>
        <dbReference type="ARBA" id="ARBA00022553"/>
    </source>
</evidence>
<dbReference type="SUPFAM" id="SSF53738">
    <property type="entry name" value="Phosphoglucomutase, first 3 domains"/>
    <property type="match status" value="3"/>
</dbReference>
<feature type="domain" description="GtrA/DPMS transmembrane" evidence="18">
    <location>
        <begin position="11"/>
        <end position="131"/>
    </location>
</feature>
<evidence type="ECO:0000313" key="19">
    <source>
        <dbReference type="EMBL" id="HIU95557.1"/>
    </source>
</evidence>
<feature type="transmembrane region" description="Helical" evidence="13">
    <location>
        <begin position="77"/>
        <end position="97"/>
    </location>
</feature>
<evidence type="ECO:0000256" key="3">
    <source>
        <dbReference type="ARBA" id="ARBA00004141"/>
    </source>
</evidence>
<dbReference type="AlphaFoldDB" id="A0A9D1N6A1"/>
<keyword evidence="12" id="KW-0413">Isomerase</keyword>
<dbReference type="EMBL" id="DVOB01000055">
    <property type="protein sequence ID" value="HIU95557.1"/>
    <property type="molecule type" value="Genomic_DNA"/>
</dbReference>
<dbReference type="GO" id="GO:0046872">
    <property type="term" value="F:metal ion binding"/>
    <property type="evidence" value="ECO:0007669"/>
    <property type="project" value="UniProtKB-KW"/>
</dbReference>
<dbReference type="EC" id="5.4.2.2" evidence="5"/>
<dbReference type="PANTHER" id="PTHR45745:SF1">
    <property type="entry name" value="PHOSPHOGLUCOMUTASE 2B-RELATED"/>
    <property type="match status" value="1"/>
</dbReference>
<keyword evidence="8" id="KW-0479">Metal-binding</keyword>
<evidence type="ECO:0000259" key="18">
    <source>
        <dbReference type="Pfam" id="PF04138"/>
    </source>
</evidence>
<evidence type="ECO:0000259" key="16">
    <source>
        <dbReference type="Pfam" id="PF02879"/>
    </source>
</evidence>
<evidence type="ECO:0000256" key="7">
    <source>
        <dbReference type="ARBA" id="ARBA00022692"/>
    </source>
</evidence>
<proteinExistence type="inferred from homology"/>
<dbReference type="InterPro" id="IPR005843">
    <property type="entry name" value="A-D-PHexomutase_C"/>
</dbReference>
<dbReference type="PANTHER" id="PTHR45745">
    <property type="entry name" value="PHOSPHOMANNOMUTASE 45A"/>
    <property type="match status" value="1"/>
</dbReference>
<dbReference type="GO" id="GO:0004614">
    <property type="term" value="F:phosphoglucomutase activity"/>
    <property type="evidence" value="ECO:0007669"/>
    <property type="project" value="UniProtKB-EC"/>
</dbReference>
<evidence type="ECO:0000256" key="13">
    <source>
        <dbReference type="SAM" id="Phobius"/>
    </source>
</evidence>
<dbReference type="Pfam" id="PF04138">
    <property type="entry name" value="GtrA_DPMS_TM"/>
    <property type="match status" value="1"/>
</dbReference>
<feature type="domain" description="Alpha-D-phosphohexomutase alpha/beta/alpha" evidence="15">
    <location>
        <begin position="175"/>
        <end position="306"/>
    </location>
</feature>
<feature type="domain" description="Alpha-D-phosphohexomutase alpha/beta/alpha" evidence="16">
    <location>
        <begin position="346"/>
        <end position="434"/>
    </location>
</feature>
<dbReference type="SUPFAM" id="SSF55957">
    <property type="entry name" value="Phosphoglucomutase, C-terminal domain"/>
    <property type="match status" value="1"/>
</dbReference>
<evidence type="ECO:0000256" key="9">
    <source>
        <dbReference type="ARBA" id="ARBA00022842"/>
    </source>
</evidence>
<evidence type="ECO:0000256" key="10">
    <source>
        <dbReference type="ARBA" id="ARBA00022989"/>
    </source>
</evidence>
<dbReference type="InterPro" id="IPR005845">
    <property type="entry name" value="A-D-PHexomutase_a/b/a-II"/>
</dbReference>
<comment type="catalytic activity">
    <reaction evidence="1">
        <text>alpha-D-glucose 1-phosphate = alpha-D-glucose 6-phosphate</text>
        <dbReference type="Rhea" id="RHEA:23536"/>
        <dbReference type="ChEBI" id="CHEBI:58225"/>
        <dbReference type="ChEBI" id="CHEBI:58601"/>
        <dbReference type="EC" id="5.4.2.2"/>
    </reaction>
</comment>
<dbReference type="InterPro" id="IPR005846">
    <property type="entry name" value="A-D-PHexomutase_a/b/a-III"/>
</dbReference>